<reference evidence="1" key="2">
    <citation type="journal article" date="2022" name="New Phytol.">
        <title>Evolutionary transition to the ectomycorrhizal habit in the genomes of a hyperdiverse lineage of mushroom-forming fungi.</title>
        <authorList>
            <person name="Looney B."/>
            <person name="Miyauchi S."/>
            <person name="Morin E."/>
            <person name="Drula E."/>
            <person name="Courty P.E."/>
            <person name="Kohler A."/>
            <person name="Kuo A."/>
            <person name="LaButti K."/>
            <person name="Pangilinan J."/>
            <person name="Lipzen A."/>
            <person name="Riley R."/>
            <person name="Andreopoulos W."/>
            <person name="He G."/>
            <person name="Johnson J."/>
            <person name="Nolan M."/>
            <person name="Tritt A."/>
            <person name="Barry K.W."/>
            <person name="Grigoriev I.V."/>
            <person name="Nagy L.G."/>
            <person name="Hibbett D."/>
            <person name="Henrissat B."/>
            <person name="Matheny P.B."/>
            <person name="Labbe J."/>
            <person name="Martin F.M."/>
        </authorList>
    </citation>
    <scope>NUCLEOTIDE SEQUENCE</scope>
    <source>
        <strain evidence="1">FP105234-sp</strain>
    </source>
</reference>
<gene>
    <name evidence="1" type="ORF">FA95DRAFT_1122845</name>
</gene>
<evidence type="ECO:0000313" key="2">
    <source>
        <dbReference type="Proteomes" id="UP000814033"/>
    </source>
</evidence>
<dbReference type="EMBL" id="MU276386">
    <property type="protein sequence ID" value="KAI0038926.1"/>
    <property type="molecule type" value="Genomic_DNA"/>
</dbReference>
<accession>A0ACB8R5S3</accession>
<comment type="caution">
    <text evidence="1">The sequence shown here is derived from an EMBL/GenBank/DDBJ whole genome shotgun (WGS) entry which is preliminary data.</text>
</comment>
<proteinExistence type="predicted"/>
<reference evidence="1" key="1">
    <citation type="submission" date="2021-02" db="EMBL/GenBank/DDBJ databases">
        <authorList>
            <consortium name="DOE Joint Genome Institute"/>
            <person name="Ahrendt S."/>
            <person name="Looney B.P."/>
            <person name="Miyauchi S."/>
            <person name="Morin E."/>
            <person name="Drula E."/>
            <person name="Courty P.E."/>
            <person name="Chicoki N."/>
            <person name="Fauchery L."/>
            <person name="Kohler A."/>
            <person name="Kuo A."/>
            <person name="Labutti K."/>
            <person name="Pangilinan J."/>
            <person name="Lipzen A."/>
            <person name="Riley R."/>
            <person name="Andreopoulos W."/>
            <person name="He G."/>
            <person name="Johnson J."/>
            <person name="Barry K.W."/>
            <person name="Grigoriev I.V."/>
            <person name="Nagy L."/>
            <person name="Hibbett D."/>
            <person name="Henrissat B."/>
            <person name="Matheny P.B."/>
            <person name="Labbe J."/>
            <person name="Martin F."/>
        </authorList>
    </citation>
    <scope>NUCLEOTIDE SEQUENCE</scope>
    <source>
        <strain evidence="1">FP105234-sp</strain>
    </source>
</reference>
<name>A0ACB8R5S3_9AGAM</name>
<evidence type="ECO:0000313" key="1">
    <source>
        <dbReference type="EMBL" id="KAI0038926.1"/>
    </source>
</evidence>
<dbReference type="Proteomes" id="UP000814033">
    <property type="component" value="Unassembled WGS sequence"/>
</dbReference>
<sequence>MVNDGRSKLGEFESSIACRLARAIVARPLVVVRTVEPLRCQAICRCARCRDASVPSASAKLVLQASRLLPDVLYTYSSHCALFYFHHIGPTLLSKREEKTAEFHRPGIDQVVTEMIFTLFRVLEIARSAARIIQAHTPRKLYRLPRNLLNPPFFAQTLAPRMLTASSSP</sequence>
<keyword evidence="2" id="KW-1185">Reference proteome</keyword>
<protein>
    <submittedName>
        <fullName evidence="1">Uncharacterized protein</fullName>
    </submittedName>
</protein>
<organism evidence="1 2">
    <name type="scientific">Auriscalpium vulgare</name>
    <dbReference type="NCBI Taxonomy" id="40419"/>
    <lineage>
        <taxon>Eukaryota</taxon>
        <taxon>Fungi</taxon>
        <taxon>Dikarya</taxon>
        <taxon>Basidiomycota</taxon>
        <taxon>Agaricomycotina</taxon>
        <taxon>Agaricomycetes</taxon>
        <taxon>Russulales</taxon>
        <taxon>Auriscalpiaceae</taxon>
        <taxon>Auriscalpium</taxon>
    </lineage>
</organism>